<accession>A0ABS8TRS3</accession>
<keyword evidence="3" id="KW-0106">Calcium</keyword>
<dbReference type="PROSITE" id="PS00330">
    <property type="entry name" value="HEMOLYSIN_CALCIUM"/>
    <property type="match status" value="7"/>
</dbReference>
<evidence type="ECO:0000259" key="5">
    <source>
        <dbReference type="Pfam" id="PF01551"/>
    </source>
</evidence>
<feature type="domain" description="Haemolysin-type calcium binding-related" evidence="6">
    <location>
        <begin position="1415"/>
        <end position="1451"/>
    </location>
</feature>
<reference evidence="7" key="1">
    <citation type="submission" date="2021-11" db="EMBL/GenBank/DDBJ databases">
        <title>Genome sequence of Xylella taiwanensis PLS432.</title>
        <authorList>
            <person name="Weng L.-W."/>
            <person name="Su C.-C."/>
            <person name="Tsai C.-W."/>
            <person name="Kuo C.-H."/>
        </authorList>
    </citation>
    <scope>NUCLEOTIDE SEQUENCE</scope>
    <source>
        <strain evidence="7">PLS432</strain>
    </source>
</reference>
<organism evidence="7 8">
    <name type="scientific">Xylella taiwanensis</name>
    <dbReference type="NCBI Taxonomy" id="1444770"/>
    <lineage>
        <taxon>Bacteria</taxon>
        <taxon>Pseudomonadati</taxon>
        <taxon>Pseudomonadota</taxon>
        <taxon>Gammaproteobacteria</taxon>
        <taxon>Lysobacterales</taxon>
        <taxon>Lysobacteraceae</taxon>
        <taxon>Xylella</taxon>
    </lineage>
</organism>
<dbReference type="EMBL" id="JAJPPU010000002">
    <property type="protein sequence ID" value="MCD8472642.1"/>
    <property type="molecule type" value="Genomic_DNA"/>
</dbReference>
<feature type="domain" description="Haemolysin-type calcium binding-related" evidence="6">
    <location>
        <begin position="728"/>
        <end position="765"/>
    </location>
</feature>
<dbReference type="InterPro" id="IPR018511">
    <property type="entry name" value="Hemolysin-typ_Ca-bd_CS"/>
</dbReference>
<gene>
    <name evidence="7" type="ORF">LPH55_03930</name>
</gene>
<keyword evidence="8" id="KW-1185">Reference proteome</keyword>
<dbReference type="Gene3D" id="2.70.70.10">
    <property type="entry name" value="Glucose Permease (Domain IIA)"/>
    <property type="match status" value="1"/>
</dbReference>
<dbReference type="PANTHER" id="PTHR38340">
    <property type="entry name" value="S-LAYER PROTEIN"/>
    <property type="match status" value="1"/>
</dbReference>
<dbReference type="PANTHER" id="PTHR38340:SF1">
    <property type="entry name" value="S-LAYER PROTEIN"/>
    <property type="match status" value="1"/>
</dbReference>
<feature type="compositionally biased region" description="Gly residues" evidence="4">
    <location>
        <begin position="163"/>
        <end position="172"/>
    </location>
</feature>
<proteinExistence type="predicted"/>
<dbReference type="InterPro" id="IPR001343">
    <property type="entry name" value="Hemolysn_Ca-bd"/>
</dbReference>
<dbReference type="InterPro" id="IPR011049">
    <property type="entry name" value="Serralysin-like_metalloprot_C"/>
</dbReference>
<evidence type="ECO:0000256" key="4">
    <source>
        <dbReference type="SAM" id="MobiDB-lite"/>
    </source>
</evidence>
<dbReference type="SUPFAM" id="SSF51120">
    <property type="entry name" value="beta-Roll"/>
    <property type="match status" value="5"/>
</dbReference>
<comment type="subcellular location">
    <subcellularLocation>
        <location evidence="1">Secreted</location>
    </subcellularLocation>
</comment>
<feature type="domain" description="Haemolysin-type calcium binding-related" evidence="6">
    <location>
        <begin position="1033"/>
        <end position="1073"/>
    </location>
</feature>
<evidence type="ECO:0000313" key="7">
    <source>
        <dbReference type="EMBL" id="MCD8472642.1"/>
    </source>
</evidence>
<evidence type="ECO:0000256" key="3">
    <source>
        <dbReference type="ARBA" id="ARBA00022837"/>
    </source>
</evidence>
<dbReference type="Pfam" id="PF01551">
    <property type="entry name" value="Peptidase_M23"/>
    <property type="match status" value="1"/>
</dbReference>
<feature type="region of interest" description="Disordered" evidence="4">
    <location>
        <begin position="1"/>
        <end position="20"/>
    </location>
</feature>
<evidence type="ECO:0000259" key="6">
    <source>
        <dbReference type="Pfam" id="PF06594"/>
    </source>
</evidence>
<feature type="domain" description="M23ase beta-sheet core" evidence="5">
    <location>
        <begin position="34"/>
        <end position="138"/>
    </location>
</feature>
<comment type="caution">
    <text evidence="7">The sequence shown here is derived from an EMBL/GenBank/DDBJ whole genome shotgun (WGS) entry which is preliminary data.</text>
</comment>
<dbReference type="InterPro" id="IPR050557">
    <property type="entry name" value="RTX_toxin/Mannuronan_C5-epim"/>
</dbReference>
<dbReference type="Pfam" id="PF06594">
    <property type="entry name" value="HCBP_related"/>
    <property type="match status" value="5"/>
</dbReference>
<dbReference type="InterPro" id="IPR011055">
    <property type="entry name" value="Dup_hybrid_motif"/>
</dbReference>
<name>A0ABS8TRS3_9GAMM</name>
<sequence>MNFNDVMNRMLPPQDGTPPHVTGNYRETRPGKPPHGGIDFNYQGGQTGINLTHPTIYSPISGTVTFVGGQFATIKIRDADGNSHEILHTHSQAVTVGQQINAGDPIGTMGGRGPNGINEFAQHVHYQMKDPQGRRINPQDWWDNGGSGIRGSDSAGHSNHGTGAAGGPGAGGASVSKRNTYLAPRDPLALDLDGDGIETTSTQDGTQNGRVILFDHDGDGVKTGTGWVKPDDGWLVLDRDGNGTIDSGRELFGIDTLKRNGQRATDGFDALRDEDSNQDGTIDAADSVFAHLRIWRDLNQDGVSQANELSTLADNKIISIGVNATAGRIDLGHGNVQTATGTFTRSNGTTGTANPSNGTAANLDVLADTFYRDFTQRVALTDQAKALPFLRGSGRVRDLDEAISLSSDLGNWVQAYSEQTTRQAQLERLDGLMERWVNTSDMKSLQAQADALKRNGVTLTYVLSGLAPGTAAYEDFLRKLGIVERLMGFTYGGRQGEARFTPLDAASGKMTVTLSDAQVTNIALAYERFKTDIYESLLLTTRLAPIYTLAEMNFVNGAWVTDWSGVEQALKQGIQRNPREGILDAIEFVSALGYKTAAEMGWDGIGFLTDQLNATPELGAFIKESSSWTVIFAAANEHYLPGTLGSDLLVGTSGDDSIIGEQGNDVFIGKGGNDTFDGGSGNDTYEFAIGSGVDRIYEQDSTAGNTDVVRFADVASTALTALERKGNDLVIKYGANDQLTINNYFIAPDYKVEQFKFSDGVTWDDVAIKMHAITKGDASNNFILGYNDGSNRIYGLEGDDIIYGGALADTLDGGTGNDTLNGGAGNDIYQFAIGSGVDRIEDYGGNTDVVRFADVASTALTALERKDNDLVIKYGASDQLTVSGYFYPGDSGAKIEQFKFSDGVTWDETAIKARVITKGDANNNTILGYNDGSNRIYGWDGNDAIYGGALADTLYGGAGNDMLSGNSGADLLDGGTGNDVLNGGSGNDIYQFAIGAGVDRIEDCDSTASNTDVVRFADVASTALTALERKGNDLVIRYGSSDQLTVSEYFNPNTSSYKVEQFAFSDGVTWDDAAIKARVITNGDAYNNYIVGYNDGNNRIYGLDGNDEIYGGTLADTLYGGDGFDTLISNGGDDTLLGGAGNDVLGGNSGADLLDGGTGNDTLYGDAGNDILDGGTGNDVLDGGSGNDTYRFASGSGVDRIEDYDTTAGNSDVVRFADVASTALTALERKGNDLVIRYGSSDQLTVSNYFNPYTSGYKVEQFMFSDGVTWDDAAIKARVITKGDVNNNYIVGYNDGNNRIYGLDGNDEIYGGALADTLYGGNGNDVLSGGSGADLLDGGTGNDTLHGDAGNDILDGGTGNDVLDGGSGNDTYRFASGAGVDRIYDYDTTAGNTDVVCIGPGVTTDQLWFRHVGADLEVSIMGTSDQITISNWYSDAAYHVEQFKTSDGKVLLDGEVNALVSAMAAFAPPALGHMSLSVDEQKALHPVIAAHWK</sequence>
<feature type="domain" description="Haemolysin-type calcium binding-related" evidence="6">
    <location>
        <begin position="1233"/>
        <end position="1273"/>
    </location>
</feature>
<dbReference type="InterPro" id="IPR016047">
    <property type="entry name" value="M23ase_b-sheet_dom"/>
</dbReference>
<feature type="domain" description="Haemolysin-type calcium binding-related" evidence="6">
    <location>
        <begin position="869"/>
        <end position="909"/>
    </location>
</feature>
<dbReference type="InterPro" id="IPR010566">
    <property type="entry name" value="Haemolys_ca-bd"/>
</dbReference>
<dbReference type="RefSeq" id="WP_230439262.1">
    <property type="nucleotide sequence ID" value="NZ_CP087680.1"/>
</dbReference>
<evidence type="ECO:0000256" key="2">
    <source>
        <dbReference type="ARBA" id="ARBA00022525"/>
    </source>
</evidence>
<evidence type="ECO:0000256" key="1">
    <source>
        <dbReference type="ARBA" id="ARBA00004613"/>
    </source>
</evidence>
<dbReference type="CDD" id="cd12797">
    <property type="entry name" value="M23_peptidase"/>
    <property type="match status" value="1"/>
</dbReference>
<feature type="region of interest" description="Disordered" evidence="4">
    <location>
        <begin position="132"/>
        <end position="177"/>
    </location>
</feature>
<dbReference type="PRINTS" id="PR00313">
    <property type="entry name" value="CABNDNGRPT"/>
</dbReference>
<keyword evidence="2" id="KW-0964">Secreted</keyword>
<dbReference type="Gene3D" id="2.150.10.10">
    <property type="entry name" value="Serralysin-like metalloprotease, C-terminal"/>
    <property type="match status" value="5"/>
</dbReference>
<protein>
    <submittedName>
        <fullName evidence="7">Peptidoglycan DD-metalloendopeptidase family protein</fullName>
    </submittedName>
</protein>
<dbReference type="Proteomes" id="UP001430701">
    <property type="component" value="Unassembled WGS sequence"/>
</dbReference>
<dbReference type="Pfam" id="PF00353">
    <property type="entry name" value="HemolysinCabind"/>
    <property type="match status" value="8"/>
</dbReference>
<evidence type="ECO:0000313" key="8">
    <source>
        <dbReference type="Proteomes" id="UP001430701"/>
    </source>
</evidence>
<dbReference type="SUPFAM" id="SSF51261">
    <property type="entry name" value="Duplicated hybrid motif"/>
    <property type="match status" value="1"/>
</dbReference>